<dbReference type="AlphaFoldDB" id="A0A1G7IL60"/>
<evidence type="ECO:0000313" key="1">
    <source>
        <dbReference type="EMBL" id="SDF13284.1"/>
    </source>
</evidence>
<dbReference type="EMBL" id="FMZW01000045">
    <property type="protein sequence ID" value="SDF13284.1"/>
    <property type="molecule type" value="Genomic_DNA"/>
</dbReference>
<reference evidence="1 2" key="1">
    <citation type="submission" date="2016-10" db="EMBL/GenBank/DDBJ databases">
        <authorList>
            <person name="de Groot N.N."/>
        </authorList>
    </citation>
    <scope>NUCLEOTIDE SEQUENCE [LARGE SCALE GENOMIC DNA]</scope>
    <source>
        <strain evidence="1 2">R5</strain>
    </source>
</reference>
<name>A0A1G7IL60_9BRAD</name>
<accession>A0A1G7IL60</accession>
<proteinExistence type="predicted"/>
<sequence length="47" mass="5456">MNWQQQCPRCSDIPELVRAFLDPVGGKTVRLMECKCGERIWSDQMAE</sequence>
<gene>
    <name evidence="1" type="ORF">SAMN05216337_104571</name>
</gene>
<organism evidence="1 2">
    <name type="scientific">Bradyrhizobium brasilense</name>
    <dbReference type="NCBI Taxonomy" id="1419277"/>
    <lineage>
        <taxon>Bacteria</taxon>
        <taxon>Pseudomonadati</taxon>
        <taxon>Pseudomonadota</taxon>
        <taxon>Alphaproteobacteria</taxon>
        <taxon>Hyphomicrobiales</taxon>
        <taxon>Nitrobacteraceae</taxon>
        <taxon>Bradyrhizobium</taxon>
    </lineage>
</organism>
<evidence type="ECO:0000313" key="2">
    <source>
        <dbReference type="Proteomes" id="UP000199245"/>
    </source>
</evidence>
<dbReference type="RefSeq" id="WP_176937149.1">
    <property type="nucleotide sequence ID" value="NZ_FMZW01000045.1"/>
</dbReference>
<dbReference type="Proteomes" id="UP000199245">
    <property type="component" value="Unassembled WGS sequence"/>
</dbReference>
<protein>
    <submittedName>
        <fullName evidence="1">Uncharacterized protein</fullName>
    </submittedName>
</protein>